<dbReference type="InterPro" id="IPR027806">
    <property type="entry name" value="HARBI1_dom"/>
</dbReference>
<name>A0ABQ9I4X7_9NEOP</name>
<comment type="cofactor">
    <cofactor evidence="1">
        <name>a divalent metal cation</name>
        <dbReference type="ChEBI" id="CHEBI:60240"/>
    </cofactor>
</comment>
<feature type="domain" description="DDE Tnp4" evidence="3">
    <location>
        <begin position="104"/>
        <end position="169"/>
    </location>
</feature>
<sequence>MNVETYNMLLKLVTPEIIKQSTCMRKAISSHERLVATINFLSTCRSYKDLEFATILSKQTVSQVIPKTCRTIYKALRRDYLKNWIQTAAEFERKWQFHHCLDAIDSKYIRITPPKGSGSYFFNCKKTNSVVLLVIANANCEFVYCDVGTNDSVSNGGVINNTKLYDKLVNNDLRDPLPRSSSMSNRDVEYVFVGVIAVVMRRDLIKPYRRETLDKEGKYLIIACPDLDVLSKSLSVFWHHDSAFSI</sequence>
<accession>A0ABQ9I4X7</accession>
<dbReference type="Proteomes" id="UP001159363">
    <property type="component" value="Chromosome 2"/>
</dbReference>
<comment type="caution">
    <text evidence="4">The sequence shown here is derived from an EMBL/GenBank/DDBJ whole genome shotgun (WGS) entry which is preliminary data.</text>
</comment>
<evidence type="ECO:0000256" key="2">
    <source>
        <dbReference type="ARBA" id="ARBA00022723"/>
    </source>
</evidence>
<dbReference type="Pfam" id="PF13359">
    <property type="entry name" value="DDE_Tnp_4"/>
    <property type="match status" value="1"/>
</dbReference>
<protein>
    <recommendedName>
        <fullName evidence="3">DDE Tnp4 domain-containing protein</fullName>
    </recommendedName>
</protein>
<reference evidence="4 5" key="1">
    <citation type="submission" date="2023-02" db="EMBL/GenBank/DDBJ databases">
        <title>LHISI_Scaffold_Assembly.</title>
        <authorList>
            <person name="Stuart O.P."/>
            <person name="Cleave R."/>
            <person name="Magrath M.J.L."/>
            <person name="Mikheyev A.S."/>
        </authorList>
    </citation>
    <scope>NUCLEOTIDE SEQUENCE [LARGE SCALE GENOMIC DNA]</scope>
    <source>
        <strain evidence="4">Daus_M_001</strain>
        <tissue evidence="4">Leg muscle</tissue>
    </source>
</reference>
<keyword evidence="5" id="KW-1185">Reference proteome</keyword>
<evidence type="ECO:0000313" key="4">
    <source>
        <dbReference type="EMBL" id="KAJ8891411.1"/>
    </source>
</evidence>
<keyword evidence="2" id="KW-0479">Metal-binding</keyword>
<evidence type="ECO:0000256" key="1">
    <source>
        <dbReference type="ARBA" id="ARBA00001968"/>
    </source>
</evidence>
<organism evidence="4 5">
    <name type="scientific">Dryococelus australis</name>
    <dbReference type="NCBI Taxonomy" id="614101"/>
    <lineage>
        <taxon>Eukaryota</taxon>
        <taxon>Metazoa</taxon>
        <taxon>Ecdysozoa</taxon>
        <taxon>Arthropoda</taxon>
        <taxon>Hexapoda</taxon>
        <taxon>Insecta</taxon>
        <taxon>Pterygota</taxon>
        <taxon>Neoptera</taxon>
        <taxon>Polyneoptera</taxon>
        <taxon>Phasmatodea</taxon>
        <taxon>Verophasmatodea</taxon>
        <taxon>Anareolatae</taxon>
        <taxon>Phasmatidae</taxon>
        <taxon>Eurycanthinae</taxon>
        <taxon>Dryococelus</taxon>
    </lineage>
</organism>
<dbReference type="EMBL" id="JARBHB010000002">
    <property type="protein sequence ID" value="KAJ8891411.1"/>
    <property type="molecule type" value="Genomic_DNA"/>
</dbReference>
<evidence type="ECO:0000259" key="3">
    <source>
        <dbReference type="Pfam" id="PF13359"/>
    </source>
</evidence>
<gene>
    <name evidence="4" type="ORF">PR048_003939</name>
</gene>
<evidence type="ECO:0000313" key="5">
    <source>
        <dbReference type="Proteomes" id="UP001159363"/>
    </source>
</evidence>
<proteinExistence type="predicted"/>